<dbReference type="EMBL" id="CABFWN010000004">
    <property type="protein sequence ID" value="VUG18961.1"/>
    <property type="molecule type" value="Genomic_DNA"/>
</dbReference>
<evidence type="ECO:0000256" key="3">
    <source>
        <dbReference type="ARBA" id="ARBA00021601"/>
    </source>
</evidence>
<evidence type="ECO:0000256" key="8">
    <source>
        <dbReference type="ARBA" id="ARBA00022989"/>
    </source>
</evidence>
<dbReference type="PANTHER" id="PTHR28012">
    <property type="entry name" value="NUCLEAR FUSION PROTEIN KAR5"/>
    <property type="match status" value="1"/>
</dbReference>
<keyword evidence="9 13" id="KW-0472">Membrane</keyword>
<dbReference type="GO" id="GO:0005789">
    <property type="term" value="C:endoplasmic reticulum membrane"/>
    <property type="evidence" value="ECO:0007669"/>
    <property type="project" value="UniProtKB-SubCell"/>
</dbReference>
<dbReference type="Proteomes" id="UP000478008">
    <property type="component" value="Unassembled WGS sequence"/>
</dbReference>
<comment type="similarity">
    <text evidence="2 13">Belongs to the KAR5 family.</text>
</comment>
<evidence type="ECO:0000256" key="12">
    <source>
        <dbReference type="ARBA" id="ARBA00031468"/>
    </source>
</evidence>
<evidence type="ECO:0000313" key="16">
    <source>
        <dbReference type="Proteomes" id="UP000478008"/>
    </source>
</evidence>
<sequence>MFAGANHPYNTMKDCILMLLLMKILRSEAEESNELYTPKLLSVIKEASKGKEVSVDLDSSCILEVISSFVDRCEQIDEMDESEKSAVAIRLSECIFDDQFSGQMQLPKDCYQEMQTRQDVKRCVSQLAENPVWWTTYFGYLNLVADICNSYRGPLEQQHALSTYRLLEVRIEKMVGLLEQLSRGGFMDELRQDMDSMVRNVADEASERMRYNVEQVAKDMVGNIHAQNREVAEAVKKASESAVKNQRDVESFNKQLRTMHQDSMEELARVLGGKQKEIEHLIDTHLGSSFQLWSKVQKKAIRAVWLALWICVSTAILGVAKFLKRTNVGSFVEIACAGMGVIVGQALYCRIVK</sequence>
<evidence type="ECO:0000256" key="10">
    <source>
        <dbReference type="ARBA" id="ARBA00023180"/>
    </source>
</evidence>
<feature type="transmembrane region" description="Helical" evidence="13">
    <location>
        <begin position="303"/>
        <end position="323"/>
    </location>
</feature>
<evidence type="ECO:0000256" key="7">
    <source>
        <dbReference type="ARBA" id="ARBA00022824"/>
    </source>
</evidence>
<evidence type="ECO:0000256" key="6">
    <source>
        <dbReference type="ARBA" id="ARBA00022729"/>
    </source>
</evidence>
<feature type="signal peptide" evidence="14">
    <location>
        <begin position="1"/>
        <end position="29"/>
    </location>
</feature>
<keyword evidence="4 13" id="KW-0415">Karyogamy</keyword>
<dbReference type="Pfam" id="PF04163">
    <property type="entry name" value="Tht1"/>
    <property type="match status" value="1"/>
</dbReference>
<evidence type="ECO:0000256" key="9">
    <source>
        <dbReference type="ARBA" id="ARBA00023136"/>
    </source>
</evidence>
<evidence type="ECO:0000256" key="13">
    <source>
        <dbReference type="RuleBase" id="RU368082"/>
    </source>
</evidence>
<feature type="chain" id="PRO_5028840669" description="Nuclear fusion protein KAR5" evidence="14">
    <location>
        <begin position="30"/>
        <end position="353"/>
    </location>
</feature>
<keyword evidence="7 13" id="KW-0256">Endoplasmic reticulum</keyword>
<dbReference type="GO" id="GO:0031965">
    <property type="term" value="C:nuclear membrane"/>
    <property type="evidence" value="ECO:0007669"/>
    <property type="project" value="UniProtKB-SubCell"/>
</dbReference>
<reference evidence="15 16" key="1">
    <citation type="submission" date="2019-07" db="EMBL/GenBank/DDBJ databases">
        <authorList>
            <person name="Friedrich A."/>
            <person name="Schacherer J."/>
        </authorList>
    </citation>
    <scope>NUCLEOTIDE SEQUENCE [LARGE SCALE GENOMIC DNA]</scope>
</reference>
<proteinExistence type="inferred from homology"/>
<keyword evidence="11 13" id="KW-0539">Nucleus</keyword>
<organism evidence="15 16">
    <name type="scientific">Dekkera bruxellensis</name>
    <name type="common">Brettanomyces custersii</name>
    <dbReference type="NCBI Taxonomy" id="5007"/>
    <lineage>
        <taxon>Eukaryota</taxon>
        <taxon>Fungi</taxon>
        <taxon>Dikarya</taxon>
        <taxon>Ascomycota</taxon>
        <taxon>Saccharomycotina</taxon>
        <taxon>Pichiomycetes</taxon>
        <taxon>Pichiales</taxon>
        <taxon>Pichiaceae</taxon>
        <taxon>Brettanomyces</taxon>
    </lineage>
</organism>
<evidence type="ECO:0000256" key="4">
    <source>
        <dbReference type="ARBA" id="ARBA00022459"/>
    </source>
</evidence>
<name>A0A7D9H0N0_DEKBR</name>
<dbReference type="AlphaFoldDB" id="A0A7D9H0N0"/>
<feature type="transmembrane region" description="Helical" evidence="13">
    <location>
        <begin position="329"/>
        <end position="349"/>
    </location>
</feature>
<dbReference type="PANTHER" id="PTHR28012:SF1">
    <property type="entry name" value="NUCLEAR FUSION PROTEIN KAR5"/>
    <property type="match status" value="1"/>
</dbReference>
<keyword evidence="16" id="KW-1185">Reference proteome</keyword>
<keyword evidence="8 13" id="KW-1133">Transmembrane helix</keyword>
<comment type="subcellular location">
    <subcellularLocation>
        <location evidence="13">Endoplasmic reticulum membrane</location>
    </subcellularLocation>
    <subcellularLocation>
        <location evidence="13">Nucleus membrane</location>
    </subcellularLocation>
</comment>
<evidence type="ECO:0000256" key="1">
    <source>
        <dbReference type="ARBA" id="ARBA00003389"/>
    </source>
</evidence>
<evidence type="ECO:0000256" key="2">
    <source>
        <dbReference type="ARBA" id="ARBA00010473"/>
    </source>
</evidence>
<accession>A0A7D9H0N0</accession>
<keyword evidence="5 13" id="KW-0812">Transmembrane</keyword>
<comment type="function">
    <text evidence="1 13">Required for nuclear membrane fusion during karyogamy.</text>
</comment>
<protein>
    <recommendedName>
        <fullName evidence="3">Nuclear fusion protein KAR5</fullName>
    </recommendedName>
    <alternativeName>
        <fullName evidence="12">Karyogamy protein 5</fullName>
    </alternativeName>
</protein>
<dbReference type="GO" id="GO:0000742">
    <property type="term" value="P:karyogamy involved in conjugation with cellular fusion"/>
    <property type="evidence" value="ECO:0007669"/>
    <property type="project" value="UniProtKB-UniRule"/>
</dbReference>
<gene>
    <name evidence="15" type="ORF">DEBR0S4_07008G</name>
</gene>
<evidence type="ECO:0000256" key="5">
    <source>
        <dbReference type="ARBA" id="ARBA00022692"/>
    </source>
</evidence>
<keyword evidence="10" id="KW-0325">Glycoprotein</keyword>
<dbReference type="GO" id="GO:0048288">
    <property type="term" value="P:nuclear membrane fusion involved in karyogamy"/>
    <property type="evidence" value="ECO:0007669"/>
    <property type="project" value="UniProtKB-UniRule"/>
</dbReference>
<dbReference type="InterPro" id="IPR007292">
    <property type="entry name" value="Nuclear_fusion_Kar5"/>
</dbReference>
<evidence type="ECO:0000256" key="11">
    <source>
        <dbReference type="ARBA" id="ARBA00023242"/>
    </source>
</evidence>
<evidence type="ECO:0000256" key="14">
    <source>
        <dbReference type="SAM" id="SignalP"/>
    </source>
</evidence>
<keyword evidence="6 13" id="KW-0732">Signal</keyword>
<evidence type="ECO:0000313" key="15">
    <source>
        <dbReference type="EMBL" id="VUG18961.1"/>
    </source>
</evidence>